<evidence type="ECO:0000256" key="7">
    <source>
        <dbReference type="ARBA" id="ARBA00023284"/>
    </source>
</evidence>
<dbReference type="PANTHER" id="PTHR18929">
    <property type="entry name" value="PROTEIN DISULFIDE ISOMERASE"/>
    <property type="match status" value="1"/>
</dbReference>
<dbReference type="InterPro" id="IPR036249">
    <property type="entry name" value="Thioredoxin-like_sf"/>
</dbReference>
<dbReference type="InterPro" id="IPR017937">
    <property type="entry name" value="Thioredoxin_CS"/>
</dbReference>
<comment type="catalytic activity">
    <reaction evidence="1">
        <text>Catalyzes the rearrangement of -S-S- bonds in proteins.</text>
        <dbReference type="EC" id="5.3.4.1"/>
    </reaction>
</comment>
<dbReference type="InterPro" id="IPR013766">
    <property type="entry name" value="Thioredoxin_domain"/>
</dbReference>
<comment type="caution">
    <text evidence="10">The sequence shown here is derived from an EMBL/GenBank/DDBJ whole genome shotgun (WGS) entry which is preliminary data.</text>
</comment>
<evidence type="ECO:0000256" key="2">
    <source>
        <dbReference type="ARBA" id="ARBA00004319"/>
    </source>
</evidence>
<comment type="subcellular location">
    <subcellularLocation>
        <location evidence="2">Endoplasmic reticulum lumen</location>
    </subcellularLocation>
</comment>
<keyword evidence="11" id="KW-1185">Reference proteome</keyword>
<dbReference type="Proteomes" id="UP001165060">
    <property type="component" value="Unassembled WGS sequence"/>
</dbReference>
<feature type="signal peptide" evidence="8">
    <location>
        <begin position="1"/>
        <end position="17"/>
    </location>
</feature>
<evidence type="ECO:0000256" key="8">
    <source>
        <dbReference type="SAM" id="SignalP"/>
    </source>
</evidence>
<dbReference type="Pfam" id="PF00085">
    <property type="entry name" value="Thioredoxin"/>
    <property type="match status" value="2"/>
</dbReference>
<evidence type="ECO:0000256" key="6">
    <source>
        <dbReference type="ARBA" id="ARBA00023235"/>
    </source>
</evidence>
<feature type="domain" description="Thioredoxin" evidence="9">
    <location>
        <begin position="157"/>
        <end position="281"/>
    </location>
</feature>
<keyword evidence="5" id="KW-0256">Endoplasmic reticulum</keyword>
<evidence type="ECO:0000313" key="10">
    <source>
        <dbReference type="EMBL" id="GMI27059.1"/>
    </source>
</evidence>
<evidence type="ECO:0000256" key="5">
    <source>
        <dbReference type="ARBA" id="ARBA00022824"/>
    </source>
</evidence>
<feature type="domain" description="Thioredoxin" evidence="9">
    <location>
        <begin position="11"/>
        <end position="151"/>
    </location>
</feature>
<keyword evidence="7" id="KW-0676">Redox-active center</keyword>
<gene>
    <name evidence="10" type="ORF">TeGR_g10774</name>
</gene>
<keyword evidence="8" id="KW-0732">Signal</keyword>
<evidence type="ECO:0000256" key="4">
    <source>
        <dbReference type="ARBA" id="ARBA00012723"/>
    </source>
</evidence>
<accession>A0ABQ6MIF2</accession>
<proteinExistence type="inferred from homology"/>
<dbReference type="PROSITE" id="PS00194">
    <property type="entry name" value="THIOREDOXIN_1"/>
    <property type="match status" value="1"/>
</dbReference>
<organism evidence="10 11">
    <name type="scientific">Tetraparma gracilis</name>
    <dbReference type="NCBI Taxonomy" id="2962635"/>
    <lineage>
        <taxon>Eukaryota</taxon>
        <taxon>Sar</taxon>
        <taxon>Stramenopiles</taxon>
        <taxon>Ochrophyta</taxon>
        <taxon>Bolidophyceae</taxon>
        <taxon>Parmales</taxon>
        <taxon>Triparmaceae</taxon>
        <taxon>Tetraparma</taxon>
    </lineage>
</organism>
<reference evidence="10 11" key="1">
    <citation type="journal article" date="2023" name="Commun. Biol.">
        <title>Genome analysis of Parmales, the sister group of diatoms, reveals the evolutionary specialization of diatoms from phago-mixotrophs to photoautotrophs.</title>
        <authorList>
            <person name="Ban H."/>
            <person name="Sato S."/>
            <person name="Yoshikawa S."/>
            <person name="Yamada K."/>
            <person name="Nakamura Y."/>
            <person name="Ichinomiya M."/>
            <person name="Sato N."/>
            <person name="Blanc-Mathieu R."/>
            <person name="Endo H."/>
            <person name="Kuwata A."/>
            <person name="Ogata H."/>
        </authorList>
    </citation>
    <scope>NUCLEOTIDE SEQUENCE [LARGE SCALE GENOMIC DNA]</scope>
</reference>
<keyword evidence="6" id="KW-0413">Isomerase</keyword>
<dbReference type="CDD" id="cd02961">
    <property type="entry name" value="PDI_a_family"/>
    <property type="match status" value="2"/>
</dbReference>
<sequence>MKLFLLVTSLLAAFSAADDPTKEPADSKVTVLTANTFHRFVEKHSDDVVLMEFYAPWCGHCKQLAPHYRSAAAELATMDLPKKVFLAKMDDSDESNRKLRAGAEDMYNFTSYPSLFVFTDGEHERYGGAREHEGIVFHMAAVARDLDPYEEELKTKPGLYKSNPDYATVINDLDDEADFAKHVVDIPDNKLHVVEWYSDRCPFCKSLASEYVEAAKKVLGKSEDKVQFHAVNSRVFYDLAESNGITGYPWVCFFYEGVKVEDMAGLGGADSIVNWVNKKIGASWHEPTAEQLAAQAKWTEGGGDEEEGSCGAPPVELPAFDKYLFELDKAAYKEAVTKLMADMMAAL</sequence>
<comment type="similarity">
    <text evidence="3">Belongs to the protein disulfide isomerase family.</text>
</comment>
<dbReference type="Gene3D" id="3.40.30.10">
    <property type="entry name" value="Glutaredoxin"/>
    <property type="match status" value="2"/>
</dbReference>
<evidence type="ECO:0000313" key="11">
    <source>
        <dbReference type="Proteomes" id="UP001165060"/>
    </source>
</evidence>
<dbReference type="PROSITE" id="PS51352">
    <property type="entry name" value="THIOREDOXIN_2"/>
    <property type="match status" value="2"/>
</dbReference>
<evidence type="ECO:0000259" key="9">
    <source>
        <dbReference type="PROSITE" id="PS51352"/>
    </source>
</evidence>
<name>A0ABQ6MIF2_9STRA</name>
<dbReference type="SUPFAM" id="SSF52833">
    <property type="entry name" value="Thioredoxin-like"/>
    <property type="match status" value="2"/>
</dbReference>
<dbReference type="PANTHER" id="PTHR18929:SF132">
    <property type="entry name" value="PROTEIN DISULFIDE-ISOMERASE A3"/>
    <property type="match status" value="1"/>
</dbReference>
<evidence type="ECO:0000256" key="3">
    <source>
        <dbReference type="ARBA" id="ARBA00006347"/>
    </source>
</evidence>
<dbReference type="EMBL" id="BRYB01001495">
    <property type="protein sequence ID" value="GMI27059.1"/>
    <property type="molecule type" value="Genomic_DNA"/>
</dbReference>
<evidence type="ECO:0000256" key="1">
    <source>
        <dbReference type="ARBA" id="ARBA00001182"/>
    </source>
</evidence>
<feature type="chain" id="PRO_5046574448" description="protein disulfide-isomerase" evidence="8">
    <location>
        <begin position="18"/>
        <end position="347"/>
    </location>
</feature>
<protein>
    <recommendedName>
        <fullName evidence="4">protein disulfide-isomerase</fullName>
        <ecNumber evidence="4">5.3.4.1</ecNumber>
    </recommendedName>
</protein>
<dbReference type="EC" id="5.3.4.1" evidence="4"/>